<comment type="similarity">
    <text evidence="1">Belongs to the sigma-70 factor family. ECF subfamily.</text>
</comment>
<keyword evidence="4" id="KW-0238">DNA-binding</keyword>
<evidence type="ECO:0000256" key="2">
    <source>
        <dbReference type="ARBA" id="ARBA00023015"/>
    </source>
</evidence>
<evidence type="ECO:0000313" key="8">
    <source>
        <dbReference type="EMBL" id="MFC3199960.1"/>
    </source>
</evidence>
<dbReference type="InterPro" id="IPR013324">
    <property type="entry name" value="RNA_pol_sigma_r3/r4-like"/>
</dbReference>
<dbReference type="Proteomes" id="UP001595526">
    <property type="component" value="Unassembled WGS sequence"/>
</dbReference>
<dbReference type="InterPro" id="IPR013249">
    <property type="entry name" value="RNA_pol_sigma70_r4_t2"/>
</dbReference>
<dbReference type="InterPro" id="IPR013325">
    <property type="entry name" value="RNA_pol_sigma_r2"/>
</dbReference>
<name>A0ABV7JSI0_9SPHI</name>
<dbReference type="InterPro" id="IPR014284">
    <property type="entry name" value="RNA_pol_sigma-70_dom"/>
</dbReference>
<dbReference type="NCBIfam" id="TIGR02937">
    <property type="entry name" value="sigma70-ECF"/>
    <property type="match status" value="1"/>
</dbReference>
<dbReference type="InterPro" id="IPR007627">
    <property type="entry name" value="RNA_pol_sigma70_r2"/>
</dbReference>
<evidence type="ECO:0000259" key="7">
    <source>
        <dbReference type="Pfam" id="PF08281"/>
    </source>
</evidence>
<dbReference type="PANTHER" id="PTHR43133">
    <property type="entry name" value="RNA POLYMERASE ECF-TYPE SIGMA FACTO"/>
    <property type="match status" value="1"/>
</dbReference>
<comment type="caution">
    <text evidence="8">The sequence shown here is derived from an EMBL/GenBank/DDBJ whole genome shotgun (WGS) entry which is preliminary data.</text>
</comment>
<dbReference type="Pfam" id="PF04542">
    <property type="entry name" value="Sigma70_r2"/>
    <property type="match status" value="1"/>
</dbReference>
<dbReference type="PANTHER" id="PTHR43133:SF8">
    <property type="entry name" value="RNA POLYMERASE SIGMA FACTOR HI_1459-RELATED"/>
    <property type="match status" value="1"/>
</dbReference>
<keyword evidence="2" id="KW-0805">Transcription regulation</keyword>
<evidence type="ECO:0000256" key="3">
    <source>
        <dbReference type="ARBA" id="ARBA00023082"/>
    </source>
</evidence>
<gene>
    <name evidence="8" type="ORF">ACFOET_20235</name>
</gene>
<dbReference type="Pfam" id="PF08281">
    <property type="entry name" value="Sigma70_r4_2"/>
    <property type="match status" value="1"/>
</dbReference>
<evidence type="ECO:0000256" key="5">
    <source>
        <dbReference type="ARBA" id="ARBA00023163"/>
    </source>
</evidence>
<keyword evidence="5" id="KW-0804">Transcription</keyword>
<proteinExistence type="inferred from homology"/>
<reference evidence="9" key="1">
    <citation type="journal article" date="2019" name="Int. J. Syst. Evol. Microbiol.">
        <title>The Global Catalogue of Microorganisms (GCM) 10K type strain sequencing project: providing services to taxonomists for standard genome sequencing and annotation.</title>
        <authorList>
            <consortium name="The Broad Institute Genomics Platform"/>
            <consortium name="The Broad Institute Genome Sequencing Center for Infectious Disease"/>
            <person name="Wu L."/>
            <person name="Ma J."/>
        </authorList>
    </citation>
    <scope>NUCLEOTIDE SEQUENCE [LARGE SCALE GENOMIC DNA]</scope>
    <source>
        <strain evidence="9">KCTC 52416</strain>
    </source>
</reference>
<feature type="domain" description="RNA polymerase sigma factor 70 region 4 type 2" evidence="7">
    <location>
        <begin position="112"/>
        <end position="160"/>
    </location>
</feature>
<protein>
    <submittedName>
        <fullName evidence="8">Sigma-70 family RNA polymerase sigma factor</fullName>
    </submittedName>
</protein>
<sequence>MTTNHQRESCCDINAVIKEHYGPLFGFIRKRVSDGPTAEDLVQEVMYRAAKAHSERAEVANPRAWLYQTARHVIADHFRQQSPTIQHLPDLAAHDHPVDLPEAPALSDGMVQLIKLLPQEYALPLLWSDIDHISHAEIARRLDIGLSAAKMRVQRARKKLHDLFLRCCEIEYDRRGGIADCTVKSSCAPLLRIEAELRRSVGH</sequence>
<evidence type="ECO:0000256" key="4">
    <source>
        <dbReference type="ARBA" id="ARBA00023125"/>
    </source>
</evidence>
<dbReference type="RefSeq" id="WP_379026089.1">
    <property type="nucleotide sequence ID" value="NZ_JBHRTA010000062.1"/>
</dbReference>
<keyword evidence="3" id="KW-0731">Sigma factor</keyword>
<dbReference type="EMBL" id="JBHRTA010000062">
    <property type="protein sequence ID" value="MFC3199960.1"/>
    <property type="molecule type" value="Genomic_DNA"/>
</dbReference>
<keyword evidence="9" id="KW-1185">Reference proteome</keyword>
<dbReference type="InterPro" id="IPR039425">
    <property type="entry name" value="RNA_pol_sigma-70-like"/>
</dbReference>
<dbReference type="InterPro" id="IPR036388">
    <property type="entry name" value="WH-like_DNA-bd_sf"/>
</dbReference>
<organism evidence="8 9">
    <name type="scientific">Parapedobacter deserti</name>
    <dbReference type="NCBI Taxonomy" id="1912957"/>
    <lineage>
        <taxon>Bacteria</taxon>
        <taxon>Pseudomonadati</taxon>
        <taxon>Bacteroidota</taxon>
        <taxon>Sphingobacteriia</taxon>
        <taxon>Sphingobacteriales</taxon>
        <taxon>Sphingobacteriaceae</taxon>
        <taxon>Parapedobacter</taxon>
    </lineage>
</organism>
<dbReference type="SUPFAM" id="SSF88659">
    <property type="entry name" value="Sigma3 and sigma4 domains of RNA polymerase sigma factors"/>
    <property type="match status" value="1"/>
</dbReference>
<feature type="domain" description="RNA polymerase sigma-70 region 2" evidence="6">
    <location>
        <begin position="17"/>
        <end position="82"/>
    </location>
</feature>
<dbReference type="Gene3D" id="1.10.1740.10">
    <property type="match status" value="1"/>
</dbReference>
<accession>A0ABV7JSI0</accession>
<evidence type="ECO:0000313" key="9">
    <source>
        <dbReference type="Proteomes" id="UP001595526"/>
    </source>
</evidence>
<dbReference type="SUPFAM" id="SSF88946">
    <property type="entry name" value="Sigma2 domain of RNA polymerase sigma factors"/>
    <property type="match status" value="1"/>
</dbReference>
<evidence type="ECO:0000259" key="6">
    <source>
        <dbReference type="Pfam" id="PF04542"/>
    </source>
</evidence>
<evidence type="ECO:0000256" key="1">
    <source>
        <dbReference type="ARBA" id="ARBA00010641"/>
    </source>
</evidence>
<dbReference type="Gene3D" id="1.10.10.10">
    <property type="entry name" value="Winged helix-like DNA-binding domain superfamily/Winged helix DNA-binding domain"/>
    <property type="match status" value="1"/>
</dbReference>